<evidence type="ECO:0000313" key="6">
    <source>
        <dbReference type="Proteomes" id="UP001497623"/>
    </source>
</evidence>
<keyword evidence="6" id="KW-1185">Reference proteome</keyword>
<gene>
    <name evidence="5" type="ORF">MNOR_LOCUS41600</name>
</gene>
<feature type="coiled-coil region" evidence="2">
    <location>
        <begin position="379"/>
        <end position="445"/>
    </location>
</feature>
<proteinExistence type="predicted"/>
<dbReference type="InterPro" id="IPR049258">
    <property type="entry name" value="ODAD1_CC"/>
</dbReference>
<dbReference type="PANTHER" id="PTHR21694:SF18">
    <property type="entry name" value="COILED-COIL DOMAIN-CONTAINING PROTEIN 63"/>
    <property type="match status" value="1"/>
</dbReference>
<evidence type="ECO:0000256" key="1">
    <source>
        <dbReference type="ARBA" id="ARBA00023054"/>
    </source>
</evidence>
<feature type="domain" description="ODAD1 central coiled coil region" evidence="4">
    <location>
        <begin position="198"/>
        <end position="467"/>
    </location>
</feature>
<reference evidence="5 6" key="1">
    <citation type="submission" date="2024-05" db="EMBL/GenBank/DDBJ databases">
        <authorList>
            <person name="Wallberg A."/>
        </authorList>
    </citation>
    <scope>NUCLEOTIDE SEQUENCE [LARGE SCALE GENOMIC DNA]</scope>
</reference>
<feature type="coiled-coil region" evidence="2">
    <location>
        <begin position="66"/>
        <end position="93"/>
    </location>
</feature>
<dbReference type="Pfam" id="PF21773">
    <property type="entry name" value="ODAD1_CC"/>
    <property type="match status" value="1"/>
</dbReference>
<evidence type="ECO:0000259" key="4">
    <source>
        <dbReference type="Pfam" id="PF21773"/>
    </source>
</evidence>
<feature type="compositionally biased region" description="Basic and acidic residues" evidence="3">
    <location>
        <begin position="320"/>
        <end position="334"/>
    </location>
</feature>
<feature type="region of interest" description="Disordered" evidence="3">
    <location>
        <begin position="42"/>
        <end position="63"/>
    </location>
</feature>
<dbReference type="InterPro" id="IPR051876">
    <property type="entry name" value="ODA-DC/CCD"/>
</dbReference>
<evidence type="ECO:0000256" key="3">
    <source>
        <dbReference type="SAM" id="MobiDB-lite"/>
    </source>
</evidence>
<feature type="compositionally biased region" description="Gly residues" evidence="3">
    <location>
        <begin position="46"/>
        <end position="61"/>
    </location>
</feature>
<sequence length="472" mass="53382">MSKDDIILAASGDIGGPMIFSWPKGPDKLLLLAHSASQRFSIENGGENGEGGGGGGGGGGGEDVELESAENLLGRLKKQYHMMERNRRQYSDETHALLTKQRKIFGDLQKEKSTLESTVKACTTVHNEQKDQNTINTLSSTLDRQEKYEELIEQEKDKITDLDTTITALERKLRESRKRIPSARQLEARRQAAIQANKALQNRIQQATVRLNAVLSDNRVLRSTLENLLKERDKFILQAQRLEKLLQTTVRRKNDVMDQVTKAYAERDEAQTKMKSMRERSVRDTQLYTHELKKLQRALDHQHHLRAFVATISAGEDDDTARNKKEGDSVERGGPEQSLAGYRMALMHLREMGGEDAEETIVSNYLQAENDNYTLFSYISDLNNEVTGLLAEVRQLRVDIDSTKGQGEKEEKDTQRTMTTMQNDVEETKEAVITLRNELQMAENTLTDMKTSTQELFDLLQCDPTPVIAIVV</sequence>
<evidence type="ECO:0000256" key="2">
    <source>
        <dbReference type="SAM" id="Coils"/>
    </source>
</evidence>
<comment type="caution">
    <text evidence="5">The sequence shown here is derived from an EMBL/GenBank/DDBJ whole genome shotgun (WGS) entry which is preliminary data.</text>
</comment>
<feature type="coiled-coil region" evidence="2">
    <location>
        <begin position="138"/>
        <end position="280"/>
    </location>
</feature>
<dbReference type="EMBL" id="CAXKWB010160228">
    <property type="protein sequence ID" value="CAL4249641.1"/>
    <property type="molecule type" value="Genomic_DNA"/>
</dbReference>
<feature type="region of interest" description="Disordered" evidence="3">
    <location>
        <begin position="316"/>
        <end position="339"/>
    </location>
</feature>
<protein>
    <recommendedName>
        <fullName evidence="4">ODAD1 central coiled coil region domain-containing protein</fullName>
    </recommendedName>
</protein>
<keyword evidence="1 2" id="KW-0175">Coiled coil</keyword>
<name>A0AAV2STS5_MEGNR</name>
<dbReference type="Proteomes" id="UP001497623">
    <property type="component" value="Unassembled WGS sequence"/>
</dbReference>
<evidence type="ECO:0000313" key="5">
    <source>
        <dbReference type="EMBL" id="CAL4249641.1"/>
    </source>
</evidence>
<accession>A0AAV2STS5</accession>
<dbReference type="PANTHER" id="PTHR21694">
    <property type="entry name" value="COILED-COIL DOMAIN-CONTAINING PROTEIN 63"/>
    <property type="match status" value="1"/>
</dbReference>
<organism evidence="5 6">
    <name type="scientific">Meganyctiphanes norvegica</name>
    <name type="common">Northern krill</name>
    <name type="synonym">Thysanopoda norvegica</name>
    <dbReference type="NCBI Taxonomy" id="48144"/>
    <lineage>
        <taxon>Eukaryota</taxon>
        <taxon>Metazoa</taxon>
        <taxon>Ecdysozoa</taxon>
        <taxon>Arthropoda</taxon>
        <taxon>Crustacea</taxon>
        <taxon>Multicrustacea</taxon>
        <taxon>Malacostraca</taxon>
        <taxon>Eumalacostraca</taxon>
        <taxon>Eucarida</taxon>
        <taxon>Euphausiacea</taxon>
        <taxon>Euphausiidae</taxon>
        <taxon>Meganyctiphanes</taxon>
    </lineage>
</organism>
<dbReference type="AlphaFoldDB" id="A0AAV2STS5"/>